<feature type="region of interest" description="Disordered" evidence="2">
    <location>
        <begin position="286"/>
        <end position="321"/>
    </location>
</feature>
<accession>A0A1E7EMF9</accession>
<evidence type="ECO:0000256" key="1">
    <source>
        <dbReference type="SAM" id="Coils"/>
    </source>
</evidence>
<feature type="compositionally biased region" description="Basic and acidic residues" evidence="2">
    <location>
        <begin position="350"/>
        <end position="361"/>
    </location>
</feature>
<evidence type="ECO:0000256" key="2">
    <source>
        <dbReference type="SAM" id="MobiDB-lite"/>
    </source>
</evidence>
<feature type="region of interest" description="Disordered" evidence="2">
    <location>
        <begin position="475"/>
        <end position="511"/>
    </location>
</feature>
<dbReference type="EMBL" id="KV784390">
    <property type="protein sequence ID" value="OEU07129.1"/>
    <property type="molecule type" value="Genomic_DNA"/>
</dbReference>
<evidence type="ECO:0000313" key="3">
    <source>
        <dbReference type="EMBL" id="OEU07129.1"/>
    </source>
</evidence>
<feature type="compositionally biased region" description="Basic and acidic residues" evidence="2">
    <location>
        <begin position="493"/>
        <end position="507"/>
    </location>
</feature>
<organism evidence="3 4">
    <name type="scientific">Fragilariopsis cylindrus CCMP1102</name>
    <dbReference type="NCBI Taxonomy" id="635003"/>
    <lineage>
        <taxon>Eukaryota</taxon>
        <taxon>Sar</taxon>
        <taxon>Stramenopiles</taxon>
        <taxon>Ochrophyta</taxon>
        <taxon>Bacillariophyta</taxon>
        <taxon>Bacillariophyceae</taxon>
        <taxon>Bacillariophycidae</taxon>
        <taxon>Bacillariales</taxon>
        <taxon>Bacillariaceae</taxon>
        <taxon>Fragilariopsis</taxon>
    </lineage>
</organism>
<feature type="region of interest" description="Disordered" evidence="2">
    <location>
        <begin position="334"/>
        <end position="366"/>
    </location>
</feature>
<dbReference type="AlphaFoldDB" id="A0A1E7EMF9"/>
<feature type="region of interest" description="Disordered" evidence="2">
    <location>
        <begin position="122"/>
        <end position="190"/>
    </location>
</feature>
<feature type="region of interest" description="Disordered" evidence="2">
    <location>
        <begin position="1"/>
        <end position="25"/>
    </location>
</feature>
<keyword evidence="4" id="KW-1185">Reference proteome</keyword>
<feature type="compositionally biased region" description="Low complexity" evidence="2">
    <location>
        <begin position="156"/>
        <end position="172"/>
    </location>
</feature>
<feature type="region of interest" description="Disordered" evidence="2">
    <location>
        <begin position="619"/>
        <end position="651"/>
    </location>
</feature>
<gene>
    <name evidence="3" type="ORF">FRACYDRAFT_251912</name>
</gene>
<name>A0A1E7EMF9_9STRA</name>
<feature type="coiled-coil region" evidence="1">
    <location>
        <begin position="683"/>
        <end position="713"/>
    </location>
</feature>
<keyword evidence="1" id="KW-0175">Coiled coil</keyword>
<dbReference type="InParanoid" id="A0A1E7EMF9"/>
<evidence type="ECO:0000313" key="4">
    <source>
        <dbReference type="Proteomes" id="UP000095751"/>
    </source>
</evidence>
<dbReference type="KEGG" id="fcy:FRACYDRAFT_251912"/>
<proteinExistence type="predicted"/>
<protein>
    <submittedName>
        <fullName evidence="3">Uncharacterized protein</fullName>
    </submittedName>
</protein>
<sequence length="758" mass="81100">MSSITTTDDDDKKQENSPPSDDNIDSQLIAMNNESLNGQIITDCYHNVVNGMNGSMNRFMDGITPPPLLSCGDVLDVYGQEEEWAQEVAADYIEILPDLLCVDRRIVLDTVDFLAGPNIPSSWEEGENLTNTTSGSAHNNEDTDATTNEENDKKSTSNSGLFSSFFGSGISGRTKKKNAPTIRSSTGGHKIRPAWYPKSLIRIRNTKYVRWGECDGSGGIGIGTGIGGDECGSGGEEEKINSILQSYNDDVDVDDLSDSSGDALLLLTLGNINDGDDDFSVVSTPLPPASFTTTMTDNNEEGGQQEHQEDNKSNGGDDINNSIVISGIIEDKRTPEKEEECVMMPSSTISDEKKEKAKEKSTTAPTTAAITTTERDADAATAVVVGGGGGAENEATITAPRPLSSASSFSPDDDNATTLVVTTRMARCGITPARIKRSNHLHGCAAAYFNDVIAPPIVAVGAMKSTAMSALDEYEDHDDDNDYDGGEGEGEDQQSKGEVSDNTRDGAADSDDDVVVVVVDNEGANNPVSVVSNDEVKALVEMVVEISNNKDDDVDDHVSTISTTSKKSTSSIMSVPYLLKASMKRAKKLRKSNNRNNRKLSSSTTTSISFGKAAVAADKKEAETEAEEGTAVAADETEAEAEEGSVTSGRRSVASCSRSIISVAGTNGNRKSMKDPLKDIRLLDRLMKKNDQFKLRVERMEKLDRKAEALEQKQLLNVFASKRSSMNRAMAAEETILGVETGFEVLSMPVGGGGLEEL</sequence>
<reference evidence="3 4" key="1">
    <citation type="submission" date="2016-09" db="EMBL/GenBank/DDBJ databases">
        <title>Extensive genetic diversity and differential bi-allelic expression allows diatom success in the polar Southern Ocean.</title>
        <authorList>
            <consortium name="DOE Joint Genome Institute"/>
            <person name="Mock T."/>
            <person name="Otillar R.P."/>
            <person name="Strauss J."/>
            <person name="Dupont C."/>
            <person name="Frickenhaus S."/>
            <person name="Maumus F."/>
            <person name="Mcmullan M."/>
            <person name="Sanges R."/>
            <person name="Schmutz J."/>
            <person name="Toseland A."/>
            <person name="Valas R."/>
            <person name="Veluchamy A."/>
            <person name="Ward B.J."/>
            <person name="Allen A."/>
            <person name="Barry K."/>
            <person name="Falciatore A."/>
            <person name="Ferrante M."/>
            <person name="Fortunato A.E."/>
            <person name="Gloeckner G."/>
            <person name="Gruber A."/>
            <person name="Hipkin R."/>
            <person name="Janech M."/>
            <person name="Kroth P."/>
            <person name="Leese F."/>
            <person name="Lindquist E."/>
            <person name="Lyon B.R."/>
            <person name="Martin J."/>
            <person name="Mayer C."/>
            <person name="Parker M."/>
            <person name="Quesneville H."/>
            <person name="Raymond J."/>
            <person name="Uhlig C."/>
            <person name="Valentin K.U."/>
            <person name="Worden A.Z."/>
            <person name="Armbrust E.V."/>
            <person name="Bowler C."/>
            <person name="Green B."/>
            <person name="Moulton V."/>
            <person name="Van Oosterhout C."/>
            <person name="Grigoriev I."/>
        </authorList>
    </citation>
    <scope>NUCLEOTIDE SEQUENCE [LARGE SCALE GENOMIC DNA]</scope>
    <source>
        <strain evidence="3 4">CCMP1102</strain>
    </source>
</reference>
<feature type="compositionally biased region" description="Acidic residues" evidence="2">
    <location>
        <begin position="475"/>
        <end position="492"/>
    </location>
</feature>
<feature type="compositionally biased region" description="Polar residues" evidence="2">
    <location>
        <begin position="128"/>
        <end position="138"/>
    </location>
</feature>
<dbReference type="Proteomes" id="UP000095751">
    <property type="component" value="Unassembled WGS sequence"/>
</dbReference>
<feature type="compositionally biased region" description="Polar residues" evidence="2">
    <location>
        <begin position="16"/>
        <end position="25"/>
    </location>
</feature>